<dbReference type="Pfam" id="PF09356">
    <property type="entry name" value="Phage_BR0599"/>
    <property type="match status" value="1"/>
</dbReference>
<dbReference type="EMBL" id="JALHAT010000016">
    <property type="protein sequence ID" value="MCJ1961100.1"/>
    <property type="molecule type" value="Genomic_DNA"/>
</dbReference>
<dbReference type="NCBIfam" id="TIGR02218">
    <property type="entry name" value="phg_TIGR02218"/>
    <property type="match status" value="1"/>
</dbReference>
<evidence type="ECO:0000313" key="2">
    <source>
        <dbReference type="EMBL" id="MCJ1961100.1"/>
    </source>
</evidence>
<name>A0ABT0AD30_9SPHN</name>
<protein>
    <submittedName>
        <fullName evidence="2">DUF2163 domain-containing protein</fullName>
    </submittedName>
</protein>
<dbReference type="RefSeq" id="WP_243799876.1">
    <property type="nucleotide sequence ID" value="NZ_JALHAT010000016.1"/>
</dbReference>
<keyword evidence="3" id="KW-1185">Reference proteome</keyword>
<reference evidence="2" key="1">
    <citation type="submission" date="2022-03" db="EMBL/GenBank/DDBJ databases">
        <title>Identification of a novel bacterium isolated from mangrove sediments.</title>
        <authorList>
            <person name="Pan X."/>
        </authorList>
    </citation>
    <scope>NUCLEOTIDE SEQUENCE</scope>
    <source>
        <strain evidence="2">B2637</strain>
    </source>
</reference>
<comment type="caution">
    <text evidence="2">The sequence shown here is derived from an EMBL/GenBank/DDBJ whole genome shotgun (WGS) entry which is preliminary data.</text>
</comment>
<proteinExistence type="predicted"/>
<organism evidence="2 3">
    <name type="scientific">Novosphingobium mangrovi</name>
    <name type="common">ex Hu et al. 2023</name>
    <dbReference type="NCBI Taxonomy" id="2930094"/>
    <lineage>
        <taxon>Bacteria</taxon>
        <taxon>Pseudomonadati</taxon>
        <taxon>Pseudomonadota</taxon>
        <taxon>Alphaproteobacteria</taxon>
        <taxon>Sphingomonadales</taxon>
        <taxon>Sphingomonadaceae</taxon>
        <taxon>Novosphingobium</taxon>
    </lineage>
</organism>
<gene>
    <name evidence="2" type="ORF">MTR65_10440</name>
</gene>
<accession>A0ABT0AD30</accession>
<evidence type="ECO:0000313" key="3">
    <source>
        <dbReference type="Proteomes" id="UP001162802"/>
    </source>
</evidence>
<dbReference type="InterPro" id="IPR011928">
    <property type="entry name" value="Phage_phiJL001_Gp84"/>
</dbReference>
<dbReference type="Proteomes" id="UP001162802">
    <property type="component" value="Unassembled WGS sequence"/>
</dbReference>
<feature type="domain" description="Bacteriophage phiJL001 Gp84 C-terminal" evidence="1">
    <location>
        <begin position="187"/>
        <end position="264"/>
    </location>
</feature>
<evidence type="ECO:0000259" key="1">
    <source>
        <dbReference type="Pfam" id="PF09356"/>
    </source>
</evidence>
<dbReference type="InterPro" id="IPR018964">
    <property type="entry name" value="Phage_phiJL001_Gp84_C"/>
</dbReference>
<dbReference type="Pfam" id="PF09931">
    <property type="entry name" value="Phage_phiJL001_Gp84_N"/>
    <property type="match status" value="1"/>
</dbReference>
<sequence length="273" mass="29657">MMRTWFSEELETVALFWRILRRDGVTLGFTTHDADLWFDGVLHRASPGMLPSSIRRSAGFEPDSADVRGAITHGSITQEDLEQGRFDGAGVRIGLVDWETCERHLLYTGSLGTILESDGGFEAQLSSRKSELARDTLPRTSPSCRAVFAGPGCNLNARRFETETHILEANEEENSVSPAGLADPAPFAGGTLRWLDGARTGQIVTILGVTAEGALVLDQPMEPAPLPGTPVRLREGCDHTLGTCSSRFANAINFRGEPHLPGNDLLQRYPSAL</sequence>